<dbReference type="HOGENOM" id="CLU_024648_4_1_6"/>
<dbReference type="AlphaFoldDB" id="A0A0A7EMF1"/>
<sequence length="415" mass="46281">MKVEKVDVIVIGAGPSGALASSLLNKQGKQVVVLERDTFPRFSIGESLLPQCMAYLAEAGLAERLDENAHALGFQFKNGAAFEKSGEHTFFDFTDKFTSGPGTTYQVKRADFDKLLADGAAEQGVTIRYQHTVIEVAEHPDFMRLVVVDEAGETYTVEAKFVLDASGFGRVLPRLLDLEKPSKFPVRSSYFTHVEDNIDDQHFDRDKILITVHPDYSDIWYWLIPFSDGTASVGVVIEPNKVISPEREHEAILFDYINQVPNLSRLLKNAKTIAPVRQIKGYSADVTRLHGERFALLGNAGEFLDPVFSSGVTIALRSATLIAPVLNDLLDGKTVDLENDYAKPLKQGVDCFKTFVTAWYDGRFQDVIFHKDQDAQIRKMVSSILAGYAWDTSNPYVAQSERRLDVLAKLCKAYQ</sequence>
<gene>
    <name evidence="2" type="ORF">OM33_19550</name>
</gene>
<name>A0A0A7EMF1_9GAMM</name>
<dbReference type="STRING" id="1348114.OM33_19550"/>
<dbReference type="Proteomes" id="UP000030341">
    <property type="component" value="Chromosome 2"/>
</dbReference>
<dbReference type="InterPro" id="IPR050816">
    <property type="entry name" value="Flavin-dep_Halogenase_NPB"/>
</dbReference>
<evidence type="ECO:0000313" key="2">
    <source>
        <dbReference type="EMBL" id="AIY67251.1"/>
    </source>
</evidence>
<dbReference type="SUPFAM" id="SSF51905">
    <property type="entry name" value="FAD/NAD(P)-binding domain"/>
    <property type="match status" value="1"/>
</dbReference>
<dbReference type="PRINTS" id="PR00420">
    <property type="entry name" value="RNGMNOXGNASE"/>
</dbReference>
<dbReference type="eggNOG" id="COG0644">
    <property type="taxonomic scope" value="Bacteria"/>
</dbReference>
<dbReference type="EMBL" id="CP009889">
    <property type="protein sequence ID" value="AIY67251.1"/>
    <property type="molecule type" value="Genomic_DNA"/>
</dbReference>
<dbReference type="InterPro" id="IPR002938">
    <property type="entry name" value="FAD-bd"/>
</dbReference>
<reference evidence="2 3" key="1">
    <citation type="submission" date="2014-11" db="EMBL/GenBank/DDBJ databases">
        <title>Complete Genome Sequence of Pseudoalteromonas sp. Strain OCN003 Isolated from Kaneohe Bay, Oahu, Hawaii.</title>
        <authorList>
            <person name="Beurmann S."/>
            <person name="Videau P."/>
            <person name="Ushijima B."/>
            <person name="Smith A.M."/>
            <person name="Aeby G.S."/>
            <person name="Callahan S.M."/>
            <person name="Belcaid M."/>
        </authorList>
    </citation>
    <scope>NUCLEOTIDE SEQUENCE [LARGE SCALE GENOMIC DNA]</scope>
    <source>
        <strain evidence="2 3">OCN003</strain>
    </source>
</reference>
<evidence type="ECO:0000313" key="3">
    <source>
        <dbReference type="Proteomes" id="UP000030341"/>
    </source>
</evidence>
<dbReference type="PANTHER" id="PTHR43747:SF1">
    <property type="entry name" value="SLR1998 PROTEIN"/>
    <property type="match status" value="1"/>
</dbReference>
<dbReference type="OrthoDB" id="103324at2"/>
<organism evidence="2 3">
    <name type="scientific">Pseudoalteromonas piratica</name>
    <dbReference type="NCBI Taxonomy" id="1348114"/>
    <lineage>
        <taxon>Bacteria</taxon>
        <taxon>Pseudomonadati</taxon>
        <taxon>Pseudomonadota</taxon>
        <taxon>Gammaproteobacteria</taxon>
        <taxon>Alteromonadales</taxon>
        <taxon>Pseudoalteromonadaceae</taxon>
        <taxon>Pseudoalteromonas</taxon>
    </lineage>
</organism>
<dbReference type="InterPro" id="IPR036188">
    <property type="entry name" value="FAD/NAD-bd_sf"/>
</dbReference>
<dbReference type="KEGG" id="pseo:OM33_19550"/>
<accession>A0A0A7EMF1</accession>
<evidence type="ECO:0000259" key="1">
    <source>
        <dbReference type="Pfam" id="PF01494"/>
    </source>
</evidence>
<dbReference type="Pfam" id="PF01494">
    <property type="entry name" value="FAD_binding_3"/>
    <property type="match status" value="1"/>
</dbReference>
<dbReference type="PANTHER" id="PTHR43747">
    <property type="entry name" value="FAD-BINDING PROTEIN"/>
    <property type="match status" value="1"/>
</dbReference>
<dbReference type="GO" id="GO:0071949">
    <property type="term" value="F:FAD binding"/>
    <property type="evidence" value="ECO:0007669"/>
    <property type="project" value="InterPro"/>
</dbReference>
<dbReference type="RefSeq" id="WP_040136086.1">
    <property type="nucleotide sequence ID" value="NZ_CP009889.1"/>
</dbReference>
<feature type="domain" description="FAD-binding" evidence="1">
    <location>
        <begin position="5"/>
        <end position="333"/>
    </location>
</feature>
<keyword evidence="3" id="KW-1185">Reference proteome</keyword>
<dbReference type="Gene3D" id="3.50.50.60">
    <property type="entry name" value="FAD/NAD(P)-binding domain"/>
    <property type="match status" value="1"/>
</dbReference>
<protein>
    <submittedName>
        <fullName evidence="2">FAD-dependent oxidoreductase</fullName>
    </submittedName>
</protein>
<proteinExistence type="predicted"/>